<sequence>MKTERFPNVPRELLVELEKRFPNVLPVDPHITITEVNIRQGQQEVIRLLRSRFDIQNTTVLESH</sequence>
<protein>
    <submittedName>
        <fullName evidence="1">Uncharacterized protein</fullName>
    </submittedName>
</protein>
<dbReference type="AlphaFoldDB" id="A0A7X3JRK4"/>
<dbReference type="Proteomes" id="UP000440965">
    <property type="component" value="Unassembled WGS sequence"/>
</dbReference>
<accession>A0A7X3JRK4</accession>
<evidence type="ECO:0000313" key="1">
    <source>
        <dbReference type="EMBL" id="MVF49538.1"/>
    </source>
</evidence>
<dbReference type="RefSeq" id="WP_156867222.1">
    <property type="nucleotide sequence ID" value="NZ_WEIK01000006.1"/>
</dbReference>
<evidence type="ECO:0000313" key="2">
    <source>
        <dbReference type="Proteomes" id="UP000440965"/>
    </source>
</evidence>
<comment type="caution">
    <text evidence="1">The sequence shown here is derived from an EMBL/GenBank/DDBJ whole genome shotgun (WGS) entry which is preliminary data.</text>
</comment>
<gene>
    <name evidence="1" type="ORF">F9Z43_09425</name>
</gene>
<reference evidence="1 2" key="1">
    <citation type="submission" date="2019-10" db="EMBL/GenBank/DDBJ databases">
        <title>XDR Pseudomonas monteilii producing IMP-16 from LCR.</title>
        <authorList>
            <person name="Ballaben A."/>
            <person name="Doi Y."/>
        </authorList>
    </citation>
    <scope>NUCLEOTIDE SEQUENCE [LARGE SCALE GENOMIC DNA]</scope>
    <source>
        <strain evidence="1 2">597/14</strain>
    </source>
</reference>
<name>A0A7X3JRK4_9PSED</name>
<proteinExistence type="predicted"/>
<dbReference type="EMBL" id="WEIK01000006">
    <property type="protein sequence ID" value="MVF49538.1"/>
    <property type="molecule type" value="Genomic_DNA"/>
</dbReference>
<organism evidence="1 2">
    <name type="scientific">Pseudomonas monteilii</name>
    <dbReference type="NCBI Taxonomy" id="76759"/>
    <lineage>
        <taxon>Bacteria</taxon>
        <taxon>Pseudomonadati</taxon>
        <taxon>Pseudomonadota</taxon>
        <taxon>Gammaproteobacteria</taxon>
        <taxon>Pseudomonadales</taxon>
        <taxon>Pseudomonadaceae</taxon>
        <taxon>Pseudomonas</taxon>
    </lineage>
</organism>